<organism evidence="1 2">
    <name type="scientific">Candidatus Accumulibacter appositus</name>
    <dbReference type="NCBI Taxonomy" id="1454003"/>
    <lineage>
        <taxon>Bacteria</taxon>
        <taxon>Pseudomonadati</taxon>
        <taxon>Pseudomonadota</taxon>
        <taxon>Betaproteobacteria</taxon>
        <taxon>Candidatus Accumulibacter</taxon>
    </lineage>
</organism>
<sequence length="30" mass="3161">MLLILVIKDAAIPLPSLVASGVELPRGARF</sequence>
<evidence type="ECO:0000313" key="2">
    <source>
        <dbReference type="Proteomes" id="UP000021816"/>
    </source>
</evidence>
<evidence type="ECO:0000313" key="1">
    <source>
        <dbReference type="EMBL" id="EXI79766.1"/>
    </source>
</evidence>
<dbReference type="AlphaFoldDB" id="A0A011NWN6"/>
<dbReference type="EMBL" id="JEMX01000046">
    <property type="protein sequence ID" value="EXI79766.1"/>
    <property type="molecule type" value="Genomic_DNA"/>
</dbReference>
<reference evidence="1 2" key="1">
    <citation type="submission" date="2014-02" db="EMBL/GenBank/DDBJ databases">
        <title>Expanding our view of genomic diversity in Candidatus Accumulibacter clades.</title>
        <authorList>
            <person name="Skennerton C.T."/>
            <person name="Barr J.J."/>
            <person name="Slater F.R."/>
            <person name="Bond P.L."/>
            <person name="Tyson G.W."/>
        </authorList>
    </citation>
    <scope>NUCLEOTIDE SEQUENCE [LARGE SCALE GENOMIC DNA]</scope>
    <source>
        <strain evidence="2">BA-92</strain>
    </source>
</reference>
<name>A0A011NWN6_9PROT</name>
<gene>
    <name evidence="1" type="ORF">AW10_02251</name>
</gene>
<accession>A0A011NWN6</accession>
<proteinExistence type="predicted"/>
<protein>
    <submittedName>
        <fullName evidence="1">Uncharacterized protein</fullName>
    </submittedName>
</protein>
<dbReference type="Proteomes" id="UP000021816">
    <property type="component" value="Unassembled WGS sequence"/>
</dbReference>
<comment type="caution">
    <text evidence="1">The sequence shown here is derived from an EMBL/GenBank/DDBJ whole genome shotgun (WGS) entry which is preliminary data.</text>
</comment>